<evidence type="ECO:0000313" key="4">
    <source>
        <dbReference type="Proteomes" id="UP000006732"/>
    </source>
</evidence>
<dbReference type="AlphaFoldDB" id="A1ANF7"/>
<dbReference type="CDD" id="cd00636">
    <property type="entry name" value="TroA-like"/>
    <property type="match status" value="1"/>
</dbReference>
<dbReference type="EMBL" id="CP000482">
    <property type="protein sequence ID" value="ABK98877.1"/>
    <property type="molecule type" value="Genomic_DNA"/>
</dbReference>
<dbReference type="RefSeq" id="WP_011735179.1">
    <property type="nucleotide sequence ID" value="NC_008609.1"/>
</dbReference>
<reference evidence="3 4" key="1">
    <citation type="submission" date="2006-10" db="EMBL/GenBank/DDBJ databases">
        <title>Complete sequence of chromosome of Pelobacter propionicus DSM 2379.</title>
        <authorList>
            <consortium name="US DOE Joint Genome Institute"/>
            <person name="Copeland A."/>
            <person name="Lucas S."/>
            <person name="Lapidus A."/>
            <person name="Barry K."/>
            <person name="Detter J.C."/>
            <person name="Glavina del Rio T."/>
            <person name="Hammon N."/>
            <person name="Israni S."/>
            <person name="Dalin E."/>
            <person name="Tice H."/>
            <person name="Pitluck S."/>
            <person name="Saunders E."/>
            <person name="Brettin T."/>
            <person name="Bruce D."/>
            <person name="Han C."/>
            <person name="Tapia R."/>
            <person name="Schmutz J."/>
            <person name="Larimer F."/>
            <person name="Land M."/>
            <person name="Hauser L."/>
            <person name="Kyrpides N."/>
            <person name="Kim E."/>
            <person name="Lovley D."/>
            <person name="Richardson P."/>
        </authorList>
    </citation>
    <scope>NUCLEOTIDE SEQUENCE [LARGE SCALE GENOMIC DNA]</scope>
    <source>
        <strain evidence="4">DSM 2379 / NBRC 103807 / OttBd1</strain>
    </source>
</reference>
<accession>A1ANF7</accession>
<dbReference type="PANTHER" id="PTHR30535">
    <property type="entry name" value="VITAMIN B12-BINDING PROTEIN"/>
    <property type="match status" value="1"/>
</dbReference>
<dbReference type="PROSITE" id="PS51257">
    <property type="entry name" value="PROKAR_LIPOPROTEIN"/>
    <property type="match status" value="1"/>
</dbReference>
<dbReference type="InterPro" id="IPR050902">
    <property type="entry name" value="ABC_Transporter_SBP"/>
</dbReference>
<protein>
    <submittedName>
        <fullName evidence="3">ABC-type Fe3+-hydroxamate transport system periplasmic component-like protein</fullName>
    </submittedName>
</protein>
<keyword evidence="4" id="KW-1185">Reference proteome</keyword>
<evidence type="ECO:0000256" key="1">
    <source>
        <dbReference type="SAM" id="SignalP"/>
    </source>
</evidence>
<evidence type="ECO:0000313" key="3">
    <source>
        <dbReference type="EMBL" id="ABK98877.1"/>
    </source>
</evidence>
<dbReference type="Gene3D" id="3.40.50.1980">
    <property type="entry name" value="Nitrogenase molybdenum iron protein domain"/>
    <property type="match status" value="2"/>
</dbReference>
<name>A1ANF7_PELPD</name>
<dbReference type="eggNOG" id="COG0614">
    <property type="taxonomic scope" value="Bacteria"/>
</dbReference>
<dbReference type="InterPro" id="IPR002491">
    <property type="entry name" value="ABC_transptr_periplasmic_BD"/>
</dbReference>
<dbReference type="HOGENOM" id="CLU_025776_0_0_7"/>
<keyword evidence="1" id="KW-0732">Signal</keyword>
<dbReference type="Pfam" id="PF01497">
    <property type="entry name" value="Peripla_BP_2"/>
    <property type="match status" value="1"/>
</dbReference>
<feature type="signal peptide" evidence="1">
    <location>
        <begin position="1"/>
        <end position="24"/>
    </location>
</feature>
<sequence length="374" mass="41744">MNLKRLIGFLLLSALVGATLSACAKSEGGGKKSFLQVGEFAINRISPARTEVTDGSGRKLVLIPRNAPLPGDCDPSQVIRVPVKSVVAYGDFDVATLAVLGVLEETLVGVTRPEKRWYRDDVKRCFRSGRIVYLGEPNSLDYEQLKQQQPELVLTWDPSVIPMLDELKIPAVVTSTPVAMCLNARMGFVKFLAPFFNREKEAEAYFRRVNDALTALRARSAKSRDKKKVMWGDIYEKRVLVEPGNAWVGELLKYAETDYLFNDVYGTSCIEISVERFLTSGEDADVYFTYRGRSSGVTSKEALARVNPLVKNIRPITHGTVYLPLPHYSQSGDRLDEIFTELAAIVHPDVYPGYRLKFFEELPATEPADKGKPL</sequence>
<dbReference type="SUPFAM" id="SSF53807">
    <property type="entry name" value="Helical backbone' metal receptor"/>
    <property type="match status" value="1"/>
</dbReference>
<organism evidence="3 4">
    <name type="scientific">Pelobacter propionicus (strain DSM 2379 / NBRC 103807 / OttBd1)</name>
    <dbReference type="NCBI Taxonomy" id="338966"/>
    <lineage>
        <taxon>Bacteria</taxon>
        <taxon>Pseudomonadati</taxon>
        <taxon>Thermodesulfobacteriota</taxon>
        <taxon>Desulfuromonadia</taxon>
        <taxon>Desulfuromonadales</taxon>
        <taxon>Desulfuromonadaceae</taxon>
        <taxon>Pelobacter</taxon>
    </lineage>
</organism>
<dbReference type="PROSITE" id="PS50983">
    <property type="entry name" value="FE_B12_PBP"/>
    <property type="match status" value="1"/>
</dbReference>
<gene>
    <name evidence="3" type="ordered locus">Ppro_1256</name>
</gene>
<dbReference type="KEGG" id="ppd:Ppro_1256"/>
<feature type="domain" description="Fe/B12 periplasmic-binding" evidence="2">
    <location>
        <begin position="85"/>
        <end position="354"/>
    </location>
</feature>
<dbReference type="STRING" id="338966.Ppro_1256"/>
<dbReference type="PANTHER" id="PTHR30535:SF34">
    <property type="entry name" value="MOLYBDATE-BINDING PROTEIN MOLA"/>
    <property type="match status" value="1"/>
</dbReference>
<feature type="chain" id="PRO_5002631805" evidence="1">
    <location>
        <begin position="25"/>
        <end position="374"/>
    </location>
</feature>
<evidence type="ECO:0000259" key="2">
    <source>
        <dbReference type="PROSITE" id="PS50983"/>
    </source>
</evidence>
<dbReference type="Proteomes" id="UP000006732">
    <property type="component" value="Chromosome"/>
</dbReference>
<proteinExistence type="predicted"/>